<keyword evidence="4" id="KW-1185">Reference proteome</keyword>
<dbReference type="PROSITE" id="PS51257">
    <property type="entry name" value="PROKAR_LIPOPROTEIN"/>
    <property type="match status" value="1"/>
</dbReference>
<evidence type="ECO:0000259" key="2">
    <source>
        <dbReference type="Pfam" id="PF05171"/>
    </source>
</evidence>
<dbReference type="Proteomes" id="UP001629246">
    <property type="component" value="Unassembled WGS sequence"/>
</dbReference>
<dbReference type="CDD" id="cd16830">
    <property type="entry name" value="HemS-like_N"/>
    <property type="match status" value="1"/>
</dbReference>
<feature type="chain" id="PRO_5047504091" evidence="1">
    <location>
        <begin position="24"/>
        <end position="384"/>
    </location>
</feature>
<reference evidence="3 4" key="1">
    <citation type="journal article" date="2024" name="Chem. Sci.">
        <title>Discovery of megapolipeptins by genome mining of a Burkholderiales bacteria collection.</title>
        <authorList>
            <person name="Paulo B.S."/>
            <person name="Recchia M.J.J."/>
            <person name="Lee S."/>
            <person name="Fergusson C.H."/>
            <person name="Romanowski S.B."/>
            <person name="Hernandez A."/>
            <person name="Krull N."/>
            <person name="Liu D.Y."/>
            <person name="Cavanagh H."/>
            <person name="Bos A."/>
            <person name="Gray C.A."/>
            <person name="Murphy B.T."/>
            <person name="Linington R.G."/>
            <person name="Eustaquio A.S."/>
        </authorList>
    </citation>
    <scope>NUCLEOTIDE SEQUENCE [LARGE SCALE GENOMIC DNA]</scope>
    <source>
        <strain evidence="3 4">RL21-008-BIB-A</strain>
    </source>
</reference>
<dbReference type="SUPFAM" id="SSF144064">
    <property type="entry name" value="Heme iron utilization protein-like"/>
    <property type="match status" value="1"/>
</dbReference>
<dbReference type="RefSeq" id="WP_408160683.1">
    <property type="nucleotide sequence ID" value="NZ_JAQQFM010000015.1"/>
</dbReference>
<accession>A0ABW9AEZ7</accession>
<comment type="caution">
    <text evidence="3">The sequence shown here is derived from an EMBL/GenBank/DDBJ whole genome shotgun (WGS) entry which is preliminary data.</text>
</comment>
<dbReference type="EMBL" id="JAQQFM010000015">
    <property type="protein sequence ID" value="MFL9927446.1"/>
    <property type="molecule type" value="Genomic_DNA"/>
</dbReference>
<organism evidence="3 4">
    <name type="scientific">Herbaspirillum lusitanum</name>
    <dbReference type="NCBI Taxonomy" id="213312"/>
    <lineage>
        <taxon>Bacteria</taxon>
        <taxon>Pseudomonadati</taxon>
        <taxon>Pseudomonadota</taxon>
        <taxon>Betaproteobacteria</taxon>
        <taxon>Burkholderiales</taxon>
        <taxon>Oxalobacteraceae</taxon>
        <taxon>Herbaspirillum</taxon>
    </lineage>
</organism>
<protein>
    <submittedName>
        <fullName evidence="3">Hemin-degrading factor</fullName>
    </submittedName>
</protein>
<evidence type="ECO:0000256" key="1">
    <source>
        <dbReference type="SAM" id="SignalP"/>
    </source>
</evidence>
<evidence type="ECO:0000313" key="4">
    <source>
        <dbReference type="Proteomes" id="UP001629246"/>
    </source>
</evidence>
<evidence type="ECO:0000313" key="3">
    <source>
        <dbReference type="EMBL" id="MFL9927446.1"/>
    </source>
</evidence>
<dbReference type="InterPro" id="IPR053733">
    <property type="entry name" value="Heme_Transport_Util_sf"/>
</dbReference>
<dbReference type="InterPro" id="IPR010413">
    <property type="entry name" value="HutX-like"/>
</dbReference>
<dbReference type="Pfam" id="PF05171">
    <property type="entry name" value="HemS"/>
    <property type="match status" value="1"/>
</dbReference>
<name>A0ABW9AEZ7_9BURK</name>
<gene>
    <name evidence="3" type="ORF">PQR62_24440</name>
</gene>
<sequence>MSQSLKYKKLGALLLAAGVLSMAACSTTPGASNADLAERWSSLRAEQPKLHPRDAAQKLNVSEAELVATTVGKTATRLRDGSANYKAVYDRLYELGQIKAITRNDTAVLERVGSVTKAKLNEDGRVVPGTGFAGGPIDLRFSTDNWRSAFAVVQPGREGKLSRSLQFFDGHGDAVHKVYLDNEAGIAAFDKLVADFKAADQMAEMKLDKAPSRPPRKQDSEVDVKELRASWNEMSDVHEFPRLLKDLGISREQALGLIGKDAAYRISAQSVQTLIESAARQEQPIMVFVSNAGMTQIFSGNVKKVQTIGEWFNVLDPEFNLHLRSAGIDHGWVVKRPGKDGVITSVEFYDAKGDQVVNFFSRRDRNKEESGTWRQIVGSLASAS</sequence>
<dbReference type="Pfam" id="PF06228">
    <property type="entry name" value="ChuX_HutX"/>
    <property type="match status" value="1"/>
</dbReference>
<dbReference type="Gene3D" id="3.40.1570.10">
    <property type="entry name" value="HemS/ChuS/ChuX like domains"/>
    <property type="match status" value="2"/>
</dbReference>
<keyword evidence="1" id="KW-0732">Signal</keyword>
<dbReference type="InterPro" id="IPR007845">
    <property type="entry name" value="HemS/ChuX_dom"/>
</dbReference>
<dbReference type="CDD" id="cd16831">
    <property type="entry name" value="HemS-like_C"/>
    <property type="match status" value="1"/>
</dbReference>
<feature type="signal peptide" evidence="1">
    <location>
        <begin position="1"/>
        <end position="23"/>
    </location>
</feature>
<proteinExistence type="predicted"/>
<feature type="domain" description="Haemin-degrading HemS/ChuX" evidence="2">
    <location>
        <begin position="248"/>
        <end position="379"/>
    </location>
</feature>